<proteinExistence type="predicted"/>
<comment type="caution">
    <text evidence="1">The sequence shown here is derived from an EMBL/GenBank/DDBJ whole genome shotgun (WGS) entry which is preliminary data.</text>
</comment>
<evidence type="ECO:0000313" key="2">
    <source>
        <dbReference type="Proteomes" id="UP001234178"/>
    </source>
</evidence>
<gene>
    <name evidence="1" type="ORF">OUZ56_012105</name>
</gene>
<reference evidence="1 2" key="1">
    <citation type="journal article" date="2023" name="Nucleic Acids Res.">
        <title>The hologenome of Daphnia magna reveals possible DNA methylation and microbiome-mediated evolution of the host genome.</title>
        <authorList>
            <person name="Chaturvedi A."/>
            <person name="Li X."/>
            <person name="Dhandapani V."/>
            <person name="Marshall H."/>
            <person name="Kissane S."/>
            <person name="Cuenca-Cambronero M."/>
            <person name="Asole G."/>
            <person name="Calvet F."/>
            <person name="Ruiz-Romero M."/>
            <person name="Marangio P."/>
            <person name="Guigo R."/>
            <person name="Rago D."/>
            <person name="Mirbahai L."/>
            <person name="Eastwood N."/>
            <person name="Colbourne J.K."/>
            <person name="Zhou J."/>
            <person name="Mallon E."/>
            <person name="Orsini L."/>
        </authorList>
    </citation>
    <scope>NUCLEOTIDE SEQUENCE [LARGE SCALE GENOMIC DNA]</scope>
    <source>
        <strain evidence="1">LRV0_1</strain>
    </source>
</reference>
<sequence length="89" mass="10028">MEIKVKMANTTAKDTDHIVKFNGDNWHSYSFGIQIMFDKNRLSSLVDGTNALPTQVVNADGVVTNLEEIEIWKKQKDVDAKTIIYATVL</sequence>
<protein>
    <submittedName>
        <fullName evidence="1">Uncharacterized protein</fullName>
    </submittedName>
</protein>
<accession>A0ABQ9Z219</accession>
<keyword evidence="2" id="KW-1185">Reference proteome</keyword>
<name>A0ABQ9Z219_9CRUS</name>
<organism evidence="1 2">
    <name type="scientific">Daphnia magna</name>
    <dbReference type="NCBI Taxonomy" id="35525"/>
    <lineage>
        <taxon>Eukaryota</taxon>
        <taxon>Metazoa</taxon>
        <taxon>Ecdysozoa</taxon>
        <taxon>Arthropoda</taxon>
        <taxon>Crustacea</taxon>
        <taxon>Branchiopoda</taxon>
        <taxon>Diplostraca</taxon>
        <taxon>Cladocera</taxon>
        <taxon>Anomopoda</taxon>
        <taxon>Daphniidae</taxon>
        <taxon>Daphnia</taxon>
    </lineage>
</organism>
<dbReference type="EMBL" id="JAOYFB010000002">
    <property type="protein sequence ID" value="KAK4006951.1"/>
    <property type="molecule type" value="Genomic_DNA"/>
</dbReference>
<evidence type="ECO:0000313" key="1">
    <source>
        <dbReference type="EMBL" id="KAK4006951.1"/>
    </source>
</evidence>
<dbReference type="Proteomes" id="UP001234178">
    <property type="component" value="Unassembled WGS sequence"/>
</dbReference>